<organism evidence="6 7">
    <name type="scientific">Sulfuritortus calidifontis</name>
    <dbReference type="NCBI Taxonomy" id="1914471"/>
    <lineage>
        <taxon>Bacteria</taxon>
        <taxon>Pseudomonadati</taxon>
        <taxon>Pseudomonadota</taxon>
        <taxon>Betaproteobacteria</taxon>
        <taxon>Nitrosomonadales</taxon>
        <taxon>Thiobacillaceae</taxon>
        <taxon>Sulfuritortus</taxon>
    </lineage>
</organism>
<dbReference type="GO" id="GO:0006351">
    <property type="term" value="P:DNA-templated transcription"/>
    <property type="evidence" value="ECO:0007669"/>
    <property type="project" value="TreeGrafter"/>
</dbReference>
<evidence type="ECO:0000256" key="3">
    <source>
        <dbReference type="ARBA" id="ARBA00023125"/>
    </source>
</evidence>
<dbReference type="PRINTS" id="PR00039">
    <property type="entry name" value="HTHLYSR"/>
</dbReference>
<dbReference type="GO" id="GO:0043565">
    <property type="term" value="F:sequence-specific DNA binding"/>
    <property type="evidence" value="ECO:0007669"/>
    <property type="project" value="TreeGrafter"/>
</dbReference>
<sequence>MSLLAYMEYFATVVECGSVTAAAERLGLSKPAVSKQLGQLELRLGVRLLNRTTRRMHLTEAGEQFYRHCRRALDEAMEAEQAVAPLQSEPQGQLRISAPQCLALSLFKTALPAFQARYPKIGLEISISGRYVDLVKDGFDAGLRIGELEDSSLIARRIAPVRSLVCAAPGYWRRHGKPTHPGELAAHNCLIYSERQQARQWGFTEKDGKAFRVAVSGNLVSDDASLLLTAARQGQGVVMGPAFMYADAVSNGELEPALEDYARPAAGLYVVYPNAPHLASKVRVFADFMQQAGLVLN</sequence>
<dbReference type="OrthoDB" id="8705920at2"/>
<dbReference type="InterPro" id="IPR036390">
    <property type="entry name" value="WH_DNA-bd_sf"/>
</dbReference>
<comment type="similarity">
    <text evidence="1">Belongs to the LysR transcriptional regulatory family.</text>
</comment>
<dbReference type="Pfam" id="PF03466">
    <property type="entry name" value="LysR_substrate"/>
    <property type="match status" value="1"/>
</dbReference>
<feature type="domain" description="HTH lysR-type" evidence="5">
    <location>
        <begin position="1"/>
        <end position="59"/>
    </location>
</feature>
<dbReference type="Gene3D" id="1.10.10.10">
    <property type="entry name" value="Winged helix-like DNA-binding domain superfamily/Winged helix DNA-binding domain"/>
    <property type="match status" value="1"/>
</dbReference>
<accession>A0A4V2UQB9</accession>
<name>A0A4V2UQB9_9PROT</name>
<evidence type="ECO:0000259" key="5">
    <source>
        <dbReference type="PROSITE" id="PS50931"/>
    </source>
</evidence>
<evidence type="ECO:0000313" key="7">
    <source>
        <dbReference type="Proteomes" id="UP000295135"/>
    </source>
</evidence>
<dbReference type="CDD" id="cd08422">
    <property type="entry name" value="PBP2_CrgA_like"/>
    <property type="match status" value="1"/>
</dbReference>
<reference evidence="6 7" key="1">
    <citation type="submission" date="2019-03" db="EMBL/GenBank/DDBJ databases">
        <title>Genomic Encyclopedia of Type Strains, Phase IV (KMG-IV): sequencing the most valuable type-strain genomes for metagenomic binning, comparative biology and taxonomic classification.</title>
        <authorList>
            <person name="Goeker M."/>
        </authorList>
    </citation>
    <scope>NUCLEOTIDE SEQUENCE [LARGE SCALE GENOMIC DNA]</scope>
    <source>
        <strain evidence="6 7">DSM 103923</strain>
    </source>
</reference>
<keyword evidence="3 6" id="KW-0238">DNA-binding</keyword>
<proteinExistence type="inferred from homology"/>
<gene>
    <name evidence="6" type="ORF">EDC61_1196</name>
</gene>
<dbReference type="SUPFAM" id="SSF46785">
    <property type="entry name" value="Winged helix' DNA-binding domain"/>
    <property type="match status" value="1"/>
</dbReference>
<dbReference type="InterPro" id="IPR000847">
    <property type="entry name" value="LysR_HTH_N"/>
</dbReference>
<comment type="caution">
    <text evidence="6">The sequence shown here is derived from an EMBL/GenBank/DDBJ whole genome shotgun (WGS) entry which is preliminary data.</text>
</comment>
<evidence type="ECO:0000256" key="1">
    <source>
        <dbReference type="ARBA" id="ARBA00009437"/>
    </source>
</evidence>
<evidence type="ECO:0000256" key="2">
    <source>
        <dbReference type="ARBA" id="ARBA00023015"/>
    </source>
</evidence>
<dbReference type="PANTHER" id="PTHR30537">
    <property type="entry name" value="HTH-TYPE TRANSCRIPTIONAL REGULATOR"/>
    <property type="match status" value="1"/>
</dbReference>
<evidence type="ECO:0000313" key="6">
    <source>
        <dbReference type="EMBL" id="TCS69708.1"/>
    </source>
</evidence>
<dbReference type="EMBL" id="SLZY01000019">
    <property type="protein sequence ID" value="TCS69708.1"/>
    <property type="molecule type" value="Genomic_DNA"/>
</dbReference>
<dbReference type="PANTHER" id="PTHR30537:SF5">
    <property type="entry name" value="HTH-TYPE TRANSCRIPTIONAL ACTIVATOR TTDR-RELATED"/>
    <property type="match status" value="1"/>
</dbReference>
<dbReference type="Proteomes" id="UP000295135">
    <property type="component" value="Unassembled WGS sequence"/>
</dbReference>
<dbReference type="Pfam" id="PF00126">
    <property type="entry name" value="HTH_1"/>
    <property type="match status" value="1"/>
</dbReference>
<dbReference type="FunFam" id="3.40.190.290:FF:000001">
    <property type="entry name" value="Transcriptional regulator, LysR family"/>
    <property type="match status" value="1"/>
</dbReference>
<keyword evidence="4" id="KW-0804">Transcription</keyword>
<keyword evidence="7" id="KW-1185">Reference proteome</keyword>
<dbReference type="SUPFAM" id="SSF53850">
    <property type="entry name" value="Periplasmic binding protein-like II"/>
    <property type="match status" value="1"/>
</dbReference>
<dbReference type="RefSeq" id="WP_126457924.1">
    <property type="nucleotide sequence ID" value="NZ_AP018721.1"/>
</dbReference>
<protein>
    <submittedName>
        <fullName evidence="6">DNA-binding transcriptional LysR family regulator</fullName>
    </submittedName>
</protein>
<dbReference type="InterPro" id="IPR058163">
    <property type="entry name" value="LysR-type_TF_proteobact-type"/>
</dbReference>
<dbReference type="InterPro" id="IPR005119">
    <property type="entry name" value="LysR_subst-bd"/>
</dbReference>
<dbReference type="PROSITE" id="PS50931">
    <property type="entry name" value="HTH_LYSR"/>
    <property type="match status" value="1"/>
</dbReference>
<keyword evidence="2" id="KW-0805">Transcription regulation</keyword>
<evidence type="ECO:0000256" key="4">
    <source>
        <dbReference type="ARBA" id="ARBA00023163"/>
    </source>
</evidence>
<dbReference type="FunFam" id="1.10.10.10:FF:000001">
    <property type="entry name" value="LysR family transcriptional regulator"/>
    <property type="match status" value="1"/>
</dbReference>
<dbReference type="InterPro" id="IPR036388">
    <property type="entry name" value="WH-like_DNA-bd_sf"/>
</dbReference>
<dbReference type="AlphaFoldDB" id="A0A4V2UQB9"/>
<dbReference type="Gene3D" id="3.40.190.290">
    <property type="match status" value="1"/>
</dbReference>
<dbReference type="GO" id="GO:0003700">
    <property type="term" value="F:DNA-binding transcription factor activity"/>
    <property type="evidence" value="ECO:0007669"/>
    <property type="project" value="InterPro"/>
</dbReference>